<dbReference type="EMBL" id="JABTCG010000008">
    <property type="protein sequence ID" value="MBD0852455.1"/>
    <property type="molecule type" value="Genomic_DNA"/>
</dbReference>
<feature type="chain" id="PRO_5046344175" description="Beta-lactamase-inhibitor-like, PepSY-like" evidence="1">
    <location>
        <begin position="20"/>
        <end position="178"/>
    </location>
</feature>
<keyword evidence="3" id="KW-1185">Reference proteome</keyword>
<proteinExistence type="predicted"/>
<feature type="signal peptide" evidence="1">
    <location>
        <begin position="1"/>
        <end position="19"/>
    </location>
</feature>
<evidence type="ECO:0000313" key="2">
    <source>
        <dbReference type="EMBL" id="MBD0852455.1"/>
    </source>
</evidence>
<dbReference type="SUPFAM" id="SSF160574">
    <property type="entry name" value="BT0923-like"/>
    <property type="match status" value="1"/>
</dbReference>
<dbReference type="RefSeq" id="WP_188315579.1">
    <property type="nucleotide sequence ID" value="NZ_JABTCG010000008.1"/>
</dbReference>
<name>A0ABR7VFN6_9FLAO</name>
<protein>
    <recommendedName>
        <fullName evidence="4">Beta-lactamase-inhibitor-like, PepSY-like</fullName>
    </recommendedName>
</protein>
<sequence length="178" mass="20271">MKAIVFGMLFIGLTSLGYAQELNNEAKEEETQEVVLEGVTVTALNMDYLEKVHDEVTPEVVKELENKAARFKIKGTPIYFNDVGPYEVHFSNNKGNIIATYNRKGKIMVSSEKFKDVASPVAVRNSVYNEYPDWEIKSSVYLVSYHYNKGVKKLYQFQIGKDNSKKNLKIDMDGNILN</sequence>
<evidence type="ECO:0000256" key="1">
    <source>
        <dbReference type="SAM" id="SignalP"/>
    </source>
</evidence>
<evidence type="ECO:0008006" key="4">
    <source>
        <dbReference type="Google" id="ProtNLM"/>
    </source>
</evidence>
<comment type="caution">
    <text evidence="2">The sequence shown here is derived from an EMBL/GenBank/DDBJ whole genome shotgun (WGS) entry which is preliminary data.</text>
</comment>
<dbReference type="Proteomes" id="UP000598350">
    <property type="component" value="Unassembled WGS sequence"/>
</dbReference>
<gene>
    <name evidence="2" type="ORF">HPE63_17385</name>
</gene>
<reference evidence="2 3" key="1">
    <citation type="submission" date="2020-05" db="EMBL/GenBank/DDBJ databases">
        <title>The draft genome sequence of Maribacter arenosus CAU 1321.</title>
        <authorList>
            <person name="Mu L."/>
        </authorList>
    </citation>
    <scope>NUCLEOTIDE SEQUENCE [LARGE SCALE GENOMIC DNA]</scope>
    <source>
        <strain evidence="2 3">CAU 1321</strain>
    </source>
</reference>
<keyword evidence="1" id="KW-0732">Signal</keyword>
<organism evidence="2 3">
    <name type="scientific">Maribacter arenosus</name>
    <dbReference type="NCBI Taxonomy" id="1854708"/>
    <lineage>
        <taxon>Bacteria</taxon>
        <taxon>Pseudomonadati</taxon>
        <taxon>Bacteroidota</taxon>
        <taxon>Flavobacteriia</taxon>
        <taxon>Flavobacteriales</taxon>
        <taxon>Flavobacteriaceae</taxon>
        <taxon>Maribacter</taxon>
    </lineage>
</organism>
<accession>A0ABR7VFN6</accession>
<evidence type="ECO:0000313" key="3">
    <source>
        <dbReference type="Proteomes" id="UP000598350"/>
    </source>
</evidence>
<dbReference type="Gene3D" id="3.10.450.360">
    <property type="match status" value="1"/>
</dbReference>